<evidence type="ECO:0000256" key="3">
    <source>
        <dbReference type="ARBA" id="ARBA00022723"/>
    </source>
</evidence>
<dbReference type="PANTHER" id="PTHR43771:SF1">
    <property type="entry name" value="PHOSPHOMANNOMUTASE"/>
    <property type="match status" value="1"/>
</dbReference>
<evidence type="ECO:0008006" key="8">
    <source>
        <dbReference type="Google" id="ProtNLM"/>
    </source>
</evidence>
<dbReference type="Proteomes" id="UP000266489">
    <property type="component" value="Unassembled WGS sequence"/>
</dbReference>
<dbReference type="GO" id="GO:0046872">
    <property type="term" value="F:metal ion binding"/>
    <property type="evidence" value="ECO:0007669"/>
    <property type="project" value="UniProtKB-KW"/>
</dbReference>
<dbReference type="InterPro" id="IPR016055">
    <property type="entry name" value="A-D-PHexomutase_a/b/a-I/II/III"/>
</dbReference>
<sequence>MRTASEFRDAKRKLSSMVKSLGTSFGVILDASGEKIFLVDRSGEILSDTRATALIIGSRHRSGVLNSVTLPITASIELERYVKNQGVDVHWCSTLPRNIIHEATNTDAGADILGGFIFSRAVPFYDGMLSIGFLLETLAKTGEDLVALKQETPARDPSHLELPCPWESKGTIMRRMSELYRDTAEFVEGVKEREEDGYTLVLPDRDRPVLHIYSSYTTDERERDRLADAEKKIRSWME</sequence>
<proteinExistence type="predicted"/>
<dbReference type="Gene3D" id="3.40.120.10">
    <property type="entry name" value="Alpha-D-Glucose-1,6-Bisphosphate, subunit A, domain 3"/>
    <property type="match status" value="2"/>
</dbReference>
<dbReference type="SUPFAM" id="SSF55957">
    <property type="entry name" value="Phosphoglucomutase, C-terminal domain"/>
    <property type="match status" value="1"/>
</dbReference>
<keyword evidence="5" id="KW-0413">Isomerase</keyword>
<evidence type="ECO:0000256" key="1">
    <source>
        <dbReference type="ARBA" id="ARBA00001946"/>
    </source>
</evidence>
<comment type="caution">
    <text evidence="6">The sequence shown here is derived from an EMBL/GenBank/DDBJ whole genome shotgun (WGS) entry which is preliminary data.</text>
</comment>
<dbReference type="GO" id="GO:0005975">
    <property type="term" value="P:carbohydrate metabolic process"/>
    <property type="evidence" value="ECO:0007669"/>
    <property type="project" value="InterPro"/>
</dbReference>
<dbReference type="PANTHER" id="PTHR43771">
    <property type="entry name" value="PHOSPHOMANNOMUTASE"/>
    <property type="match status" value="1"/>
</dbReference>
<evidence type="ECO:0000313" key="6">
    <source>
        <dbReference type="EMBL" id="RIE08305.1"/>
    </source>
</evidence>
<dbReference type="EMBL" id="QXIU01000204">
    <property type="protein sequence ID" value="RIE08305.1"/>
    <property type="molecule type" value="Genomic_DNA"/>
</dbReference>
<dbReference type="GO" id="GO:0016868">
    <property type="term" value="F:intramolecular phosphotransferase activity"/>
    <property type="evidence" value="ECO:0007669"/>
    <property type="project" value="InterPro"/>
</dbReference>
<accession>A0A398D051</accession>
<protein>
    <recommendedName>
        <fullName evidence="8">Alpha-D-phosphohexomutase alpha/beta/alpha domain-containing protein</fullName>
    </recommendedName>
</protein>
<evidence type="ECO:0000313" key="7">
    <source>
        <dbReference type="Proteomes" id="UP000266489"/>
    </source>
</evidence>
<dbReference type="InterPro" id="IPR036900">
    <property type="entry name" value="A-D-PHexomutase_C_sf"/>
</dbReference>
<organism evidence="6 7">
    <name type="scientific">Candidatus Cryosericum odellii</name>
    <dbReference type="NCBI Taxonomy" id="2290917"/>
    <lineage>
        <taxon>Bacteria</taxon>
        <taxon>Pseudomonadati</taxon>
        <taxon>Caldisericota/Cryosericota group</taxon>
        <taxon>Candidatus Cryosericota</taxon>
        <taxon>Candidatus Cryosericia</taxon>
        <taxon>Candidatus Cryosericales</taxon>
        <taxon>Candidatus Cryosericaceae</taxon>
        <taxon>Candidatus Cryosericum</taxon>
    </lineage>
</organism>
<name>A0A398D051_9BACT</name>
<keyword evidence="4" id="KW-0460">Magnesium</keyword>
<keyword evidence="2" id="KW-0597">Phosphoprotein</keyword>
<dbReference type="OrthoDB" id="9788272at2"/>
<reference evidence="6 7" key="1">
    <citation type="submission" date="2018-09" db="EMBL/GenBank/DDBJ databases">
        <title>Discovery and Ecogenomic Context for Candidatus Cryosericales, a Global Caldiserica Order Active in Thawing Permafrost.</title>
        <authorList>
            <person name="Martinez M.A."/>
            <person name="Woodcroft B.J."/>
            <person name="Ignacio Espinoza J.C."/>
            <person name="Zayed A."/>
            <person name="Singleton C.M."/>
            <person name="Boyd J."/>
            <person name="Li Y.-F."/>
            <person name="Purvine S."/>
            <person name="Maughan H."/>
            <person name="Hodgkins S.B."/>
            <person name="Anderson D."/>
            <person name="Sederholm M."/>
            <person name="Temperton B."/>
            <person name="Saleska S.R."/>
            <person name="Tyson G.W."/>
            <person name="Rich V.I."/>
        </authorList>
    </citation>
    <scope>NUCLEOTIDE SEQUENCE [LARGE SCALE GENOMIC DNA]</scope>
    <source>
        <strain evidence="6 7">SMC5</strain>
    </source>
</reference>
<keyword evidence="3" id="KW-0479">Metal-binding</keyword>
<gene>
    <name evidence="6" type="ORF">SMC5_08260</name>
</gene>
<evidence type="ECO:0000256" key="2">
    <source>
        <dbReference type="ARBA" id="ARBA00022553"/>
    </source>
</evidence>
<evidence type="ECO:0000256" key="5">
    <source>
        <dbReference type="ARBA" id="ARBA00023235"/>
    </source>
</evidence>
<comment type="cofactor">
    <cofactor evidence="1">
        <name>Mg(2+)</name>
        <dbReference type="ChEBI" id="CHEBI:18420"/>
    </cofactor>
</comment>
<dbReference type="AlphaFoldDB" id="A0A398D051"/>
<evidence type="ECO:0000256" key="4">
    <source>
        <dbReference type="ARBA" id="ARBA00022842"/>
    </source>
</evidence>
<dbReference type="SUPFAM" id="SSF53738">
    <property type="entry name" value="Phosphoglucomutase, first 3 domains"/>
    <property type="match status" value="1"/>
</dbReference>